<feature type="region of interest" description="Disordered" evidence="1">
    <location>
        <begin position="2552"/>
        <end position="2583"/>
    </location>
</feature>
<dbReference type="InterPro" id="IPR001846">
    <property type="entry name" value="VWF_type-D"/>
</dbReference>
<dbReference type="KEGG" id="hazt:108665771"/>
<dbReference type="PROSITE" id="PS51233">
    <property type="entry name" value="VWFD"/>
    <property type="match status" value="2"/>
</dbReference>
<feature type="chain" id="PRO_5037034579" evidence="2">
    <location>
        <begin position="26"/>
        <end position="3012"/>
    </location>
</feature>
<organism evidence="5 6">
    <name type="scientific">Hyalella azteca</name>
    <name type="common">Amphipod</name>
    <dbReference type="NCBI Taxonomy" id="294128"/>
    <lineage>
        <taxon>Eukaryota</taxon>
        <taxon>Metazoa</taxon>
        <taxon>Ecdysozoa</taxon>
        <taxon>Arthropoda</taxon>
        <taxon>Crustacea</taxon>
        <taxon>Multicrustacea</taxon>
        <taxon>Malacostraca</taxon>
        <taxon>Eumalacostraca</taxon>
        <taxon>Peracarida</taxon>
        <taxon>Amphipoda</taxon>
        <taxon>Senticaudata</taxon>
        <taxon>Talitrida</taxon>
        <taxon>Talitroidea</taxon>
        <taxon>Hyalellidae</taxon>
        <taxon>Hyalella</taxon>
    </lineage>
</organism>
<dbReference type="InterPro" id="IPR050801">
    <property type="entry name" value="Ca-Dep_Lectins_ImmuneDev"/>
</dbReference>
<keyword evidence="2" id="KW-0732">Signal</keyword>
<proteinExistence type="predicted"/>
<dbReference type="OrthoDB" id="2142683at2759"/>
<feature type="domain" description="C-type lectin" evidence="3">
    <location>
        <begin position="2011"/>
        <end position="2134"/>
    </location>
</feature>
<name>A0A8B7N394_HYAAZ</name>
<evidence type="ECO:0000259" key="3">
    <source>
        <dbReference type="PROSITE" id="PS50041"/>
    </source>
</evidence>
<dbReference type="GeneID" id="108665771"/>
<dbReference type="InterPro" id="IPR016187">
    <property type="entry name" value="CTDL_fold"/>
</dbReference>
<accession>A0A8B7N394</accession>
<feature type="domain" description="VWFD" evidence="4">
    <location>
        <begin position="1032"/>
        <end position="1223"/>
    </location>
</feature>
<evidence type="ECO:0000259" key="4">
    <source>
        <dbReference type="PROSITE" id="PS51233"/>
    </source>
</evidence>
<dbReference type="Gene3D" id="3.10.100.10">
    <property type="entry name" value="Mannose-Binding Protein A, subunit A"/>
    <property type="match status" value="5"/>
</dbReference>
<dbReference type="PANTHER" id="PTHR22801:SF63">
    <property type="entry name" value="C-TYPE LECTIN DOMAIN-CONTAINING PROTEIN"/>
    <property type="match status" value="1"/>
</dbReference>
<sequence>MEFFHWTNVHFIILLLKELSNLVSAEVEIVSTQVTNSSGNAYACCCPARQPCSCYTVPTCSLPQGTSGFSALMTIPGTTTAQQLSYLPHETNNENFNHYSKEFNTGCQYGGVQYRTGELITAECAVLQCSSHTTGESLHVAVNETTPCDGPMSCFSHVHVTSAEGVSLNLVTTSARRVQVWYRGQEQPVGEAGITIEGVGGVWRTGQSVRVLLPGTMLVEVSLHRIVIWASTSLAGSISGMCGFYDFNVMNDVTYSLSIADSERLQQRIKKTMDEMFDQRAILLKSAVSGLSFSNGSSNNDSEISNYEENTEDIFSNSTADEYIHSNDSLSFAGGFRTMKLNAIPGNGSFSSGNKMRGDSSDSLEDGSLERTFYAGESRSKFGGVISSAIKSLERFVTFWRYQSDSQERPADVSDSCTRLVPEVRQGLTSQCVDATKINLRVIRISLDDEEFTRLIDVCMSVVCSCSPMKACIPQALALVKLEIFRVKNKLPARMDVAEGVQRYPEGSVVYLRCHKFQMLGNKLHPINAVNPACCQHGGEFIMPGRKLSVNCRELQCQDGHLAPLGSRSPLCCQHGGEFIMPGRKLSVNCRELQCQDGHLAPLGSRSPLCCSIDDTLLESGSHVTVGCVHYLCDRGELLTHNLVPGRCSSCVLTMDGFLKTFSGTTLRLLNGSGTYSLLSETSDSDQDQPEVTVWVSETTEEADGGPPCLRRLRVSGSVDVDNTRAANDSCPHLFDAFTSTFKILVDVTSAPDDGVARLWRTNGGVRISQAWPLSSTKILVEYNLGGLVIWAPTEALEGASGLCVGGSIPRGNLTLSNILHFHTSASAKHEYSTRYAQDLLSPCMLVDARTLSYISTECSSTKTLTGISFRSAMTLQDRCKYLWCSAPGRNLTRLWRAAFTNAMSIWTHVSETLDTSCYVGAVRHLEGATFYYQCEEMGCYKGDSIPTGNRNPSCCEYDGSWYGSGSSFSSSCVQFFCDSGVVIRRSELSRECCTLGNVTLTHEQELVVGCSLLRCFNGRLSGTARPLESCATCLLVPGLNLVTFAGQTRAWQSLCAYTLLTIEEVKLSVTTQFDDCAMKFLSPHISCVKTVTVEQHGDFSITLSGHQHEYKSKANVQRASTQLQYQGTAAVWAVQGGIRVLTANGVMVESRLGSVVLWVPMHQQGKVNGLCGEFAASRDPASPLTRETPASYYSILYRQSNNVSSNLLKLLNTDQIENTYELRNTTGNASLVATGPSVTTITGAKVVFEHTEMVEKNSQQESVGNTTTTNRVLVATVFTEQAYHEILEKWKVSECKDRLEISSSCSLVSVRGEVHVETCLAVLQSLDQSLLCDNFLPHQQFWADVCRDVLCACVEGLQKKCLEHIRDDVSYHATAVCTALQAPGCRWDGVVQPEGVLGYRACHEYVCRNGRFLRTSRVHPSCCVLSADELQLPDARWFSGCAEQLCVNGSVVTTGLRDPNCCEYGGVQYEAGQILSQHCAQLQCRRGVIAPTGYLLTNCSWCQVYSSGHILTFSGHAYNWRVKCNYSLTQLGPSLQPPVGVFVELEFCPALFQGHPGCLGTLSFRDSADFTFDVGRKEIGWLTVNGRDVQLTDDIHHFGGNRAWRHGRSTRILGSFGIFVEYGGGHILVGVPHSEFSSQLHGLCGDVPDALVPTLPRSSPATTASLTTSPSLSRMQRSVDAEVLTFTMEPSPTLSHDDTNVNNLTENLCHVNDNVRRVERSNEVLMNNPSNSTKDKNLYSTNVVFESRSGKTNNFNAFVDSWKTSECFRGINEDREPCSLRAAGSLKLLMKQCSDALGGIAEPPSQQMMHIHAANCAADLCACLEGRERICLRAIVGNFERMELSLHFEAYPTAGCLTGWIKLDADYYCFSNTHERASWRDAAASCQALGGSLATLHDPRQHVHFIQTLTAFGNQYWVGATNNLVVDDNEVKWIWSDRAIYKDDFLITNRIRDGRDIATCLSLQSNGSVMGVPKICHDKLQFICRRTSLQPHDNVNPPSSDACPAGFYYIAGSCYLVSGVATTWRTAHDACSLASPGAALASFTDQAHWDYFREYLSSWRFSGSTSLWVSLSRSVTSMGKFSWVWRGSELVSPWIWGPSVTFPDEYECGALDSDVEFKAVPLACSSSNRFLCQAKPSVSLEPLQPPHARSEGGPCSSGWTLSNSSGCLFISSAVTDWYSARSVCRAYGGQLLNAPDHRVWLSIARELRERDASRNNSDSSHPGFWVSASDSEYSWPRQWLWETRHAVQQEFLKTNSSSVIPSHANSTLTTTARTSITTYQMKLRSLETSRYRTYYSQKRLNVPRNYFRFTTNVNGSIKSKHLILSSESFSTSMKWSSYTSALTVKGKEASVRVPFADQVLKANCLYAEARLGYDSRIASCLTEKAFLCQKEEQKRPCKDGFFAFGDVCVQASSSSASWLAASRQCEAQGATLAVFQDLKMWADFARYIEQASTHLQRRFWVGASDRGNGSRGYVWTDGSNIQPTLWHELEFYATDIPGASSSRCVYADGAEHLTLRSVPCSAAMWFLCFMRAGATQDPAGGPKVENKIKRAAREAPSPPPGGAPLDTVSPASSYAAPETSSPFSTLVSLNNRTFGVLPFDLPWGAAVSACARFMGHIAEFSSAAEHNDVMQALHDVHGAPEEVWLGGRNWNSVAPELWVWEQSKYLIPSDLWPGNSSNIPLENSGQDRLSFTPLCLISRRQSFSSGNNQSIETNLQKNSFETQEHHYEVNFQAEARAGDIGILREGSLDGSEVDLNAVTRKSSQFTLAERWCDARFPVLCEVQKSDEEALKPLCAPEYTSVDNGCVRIVRRGGTYPEAARDCEWGGGGVLARDQLLNTTLELAIQHATSYRGFYWVRRDNLSTEDECPIYALGFPATIKDKPILQTTTVSISSPDNDIVAQSNEELSSTNNLTSNTLSAGASRPHRDTSIEHSDDVLISAEIKLNLNASEADAQSQPVTITDAVTEGVIEDHNVGEQMARASCNQTRRYICWAKKTFSRVEEDLLLKDLLF</sequence>
<dbReference type="SMART" id="SM00034">
    <property type="entry name" value="CLECT"/>
    <property type="match status" value="5"/>
</dbReference>
<feature type="domain" description="VWFD" evidence="4">
    <location>
        <begin position="1501"/>
        <end position="1685"/>
    </location>
</feature>
<feature type="signal peptide" evidence="2">
    <location>
        <begin position="1"/>
        <end position="25"/>
    </location>
</feature>
<reference evidence="6" key="1">
    <citation type="submission" date="2025-08" db="UniProtKB">
        <authorList>
            <consortium name="RefSeq"/>
        </authorList>
    </citation>
    <scope>IDENTIFICATION</scope>
    <source>
        <tissue evidence="6">Whole organism</tissue>
    </source>
</reference>
<dbReference type="CDD" id="cd00037">
    <property type="entry name" value="CLECT"/>
    <property type="match status" value="3"/>
</dbReference>
<feature type="compositionally biased region" description="Low complexity" evidence="1">
    <location>
        <begin position="2904"/>
        <end position="2919"/>
    </location>
</feature>
<dbReference type="Pfam" id="PF00059">
    <property type="entry name" value="Lectin_C"/>
    <property type="match status" value="3"/>
</dbReference>
<evidence type="ECO:0000313" key="6">
    <source>
        <dbReference type="RefSeq" id="XP_018008055.2"/>
    </source>
</evidence>
<evidence type="ECO:0000313" key="5">
    <source>
        <dbReference type="Proteomes" id="UP000694843"/>
    </source>
</evidence>
<dbReference type="SUPFAM" id="SSF56436">
    <property type="entry name" value="C-type lectin-like"/>
    <property type="match status" value="5"/>
</dbReference>
<keyword evidence="5" id="KW-1185">Reference proteome</keyword>
<evidence type="ECO:0000256" key="2">
    <source>
        <dbReference type="SAM" id="SignalP"/>
    </source>
</evidence>
<evidence type="ECO:0000256" key="1">
    <source>
        <dbReference type="SAM" id="MobiDB-lite"/>
    </source>
</evidence>
<dbReference type="RefSeq" id="XP_018008055.2">
    <property type="nucleotide sequence ID" value="XM_018152566.2"/>
</dbReference>
<dbReference type="InterPro" id="IPR016186">
    <property type="entry name" value="C-type_lectin-like/link_sf"/>
</dbReference>
<dbReference type="PANTHER" id="PTHR22801">
    <property type="entry name" value="LITHOSTATHINE"/>
    <property type="match status" value="1"/>
</dbReference>
<feature type="region of interest" description="Disordered" evidence="1">
    <location>
        <begin position="2904"/>
        <end position="2931"/>
    </location>
</feature>
<dbReference type="Proteomes" id="UP000694843">
    <property type="component" value="Unplaced"/>
</dbReference>
<protein>
    <submittedName>
        <fullName evidence="6">Uncharacterized protein LOC108665771</fullName>
    </submittedName>
</protein>
<dbReference type="Pfam" id="PF00094">
    <property type="entry name" value="VWD"/>
    <property type="match status" value="2"/>
</dbReference>
<feature type="domain" description="C-type lectin" evidence="3">
    <location>
        <begin position="1866"/>
        <end position="1986"/>
    </location>
</feature>
<dbReference type="InterPro" id="IPR001304">
    <property type="entry name" value="C-type_lectin-like"/>
</dbReference>
<feature type="domain" description="C-type lectin" evidence="3">
    <location>
        <begin position="2405"/>
        <end position="2530"/>
    </location>
</feature>
<gene>
    <name evidence="6" type="primary">LOC108665771</name>
</gene>
<dbReference type="PROSITE" id="PS50041">
    <property type="entry name" value="C_TYPE_LECTIN_2"/>
    <property type="match status" value="3"/>
</dbReference>